<evidence type="ECO:0008006" key="3">
    <source>
        <dbReference type="Google" id="ProtNLM"/>
    </source>
</evidence>
<dbReference type="Proteomes" id="UP001500840">
    <property type="component" value="Unassembled WGS sequence"/>
</dbReference>
<proteinExistence type="predicted"/>
<accession>A0ABP8MPV1</accession>
<protein>
    <recommendedName>
        <fullName evidence="3">Transposase</fullName>
    </recommendedName>
</protein>
<organism evidence="1 2">
    <name type="scientific">Novipirellula rosea</name>
    <dbReference type="NCBI Taxonomy" id="1031540"/>
    <lineage>
        <taxon>Bacteria</taxon>
        <taxon>Pseudomonadati</taxon>
        <taxon>Planctomycetota</taxon>
        <taxon>Planctomycetia</taxon>
        <taxon>Pirellulales</taxon>
        <taxon>Pirellulaceae</taxon>
        <taxon>Novipirellula</taxon>
    </lineage>
</organism>
<dbReference type="EMBL" id="BAABGA010000030">
    <property type="protein sequence ID" value="GAA4453081.1"/>
    <property type="molecule type" value="Genomic_DNA"/>
</dbReference>
<name>A0ABP8MPV1_9BACT</name>
<sequence length="111" mass="12263">MPNSTASSRRKIWESRIQLQRHSGLTIAKFCADEGCGQASFYHWKRKLSKQQTPEPKFVAVSLPPCPTQRNSLTLPGGATIELADQLDKQQLTDLIAAVVEATTRAAEPRS</sequence>
<comment type="caution">
    <text evidence="1">The sequence shown here is derived from an EMBL/GenBank/DDBJ whole genome shotgun (WGS) entry which is preliminary data.</text>
</comment>
<keyword evidence="2" id="KW-1185">Reference proteome</keyword>
<gene>
    <name evidence="1" type="ORF">GCM10023156_23420</name>
</gene>
<evidence type="ECO:0000313" key="2">
    <source>
        <dbReference type="Proteomes" id="UP001500840"/>
    </source>
</evidence>
<dbReference type="RefSeq" id="WP_345322166.1">
    <property type="nucleotide sequence ID" value="NZ_BAABGA010000030.1"/>
</dbReference>
<reference evidence="2" key="1">
    <citation type="journal article" date="2019" name="Int. J. Syst. Evol. Microbiol.">
        <title>The Global Catalogue of Microorganisms (GCM) 10K type strain sequencing project: providing services to taxonomists for standard genome sequencing and annotation.</title>
        <authorList>
            <consortium name="The Broad Institute Genomics Platform"/>
            <consortium name="The Broad Institute Genome Sequencing Center for Infectious Disease"/>
            <person name="Wu L."/>
            <person name="Ma J."/>
        </authorList>
    </citation>
    <scope>NUCLEOTIDE SEQUENCE [LARGE SCALE GENOMIC DNA]</scope>
    <source>
        <strain evidence="2">JCM 17759</strain>
    </source>
</reference>
<evidence type="ECO:0000313" key="1">
    <source>
        <dbReference type="EMBL" id="GAA4453081.1"/>
    </source>
</evidence>
<dbReference type="NCBIfam" id="NF047593">
    <property type="entry name" value="IS66_ISAeme5_TnpA"/>
    <property type="match status" value="1"/>
</dbReference>